<evidence type="ECO:0000256" key="1">
    <source>
        <dbReference type="SAM" id="SignalP"/>
    </source>
</evidence>
<dbReference type="NCBIfam" id="TIGR01200">
    <property type="entry name" value="GLPGLI"/>
    <property type="match status" value="1"/>
</dbReference>
<keyword evidence="3" id="KW-1185">Reference proteome</keyword>
<feature type="chain" id="PRO_5021432058" evidence="1">
    <location>
        <begin position="20"/>
        <end position="262"/>
    </location>
</feature>
<feature type="signal peptide" evidence="1">
    <location>
        <begin position="1"/>
        <end position="19"/>
    </location>
</feature>
<protein>
    <submittedName>
        <fullName evidence="2">GLPGLI family protein</fullName>
    </submittedName>
</protein>
<comment type="caution">
    <text evidence="2">The sequence shown here is derived from an EMBL/GenBank/DDBJ whole genome shotgun (WGS) entry which is preliminary data.</text>
</comment>
<evidence type="ECO:0000313" key="3">
    <source>
        <dbReference type="Proteomes" id="UP000297549"/>
    </source>
</evidence>
<dbReference type="AlphaFoldDB" id="A0A4Z0PXZ3"/>
<keyword evidence="1" id="KW-0732">Signal</keyword>
<dbReference type="Proteomes" id="UP000297549">
    <property type="component" value="Unassembled WGS sequence"/>
</dbReference>
<sequence>MKKLLLLLSTGALLSAAHAQTTTPTTGHIQYEAAQKVNPGQMRVMVNGQEVKPGSPDYPTDISDVHNYSVTVSFAGGYAREERQDGALRTTVEGGPGAVPQMTNLGKPFEEVVYVSVPDNQLSTVVSVKKGETTTTYRSDRPLTQAAGWQNTNQTRKIAGYTCRKATVPFKDQTYTIWYTTELPFTYSPVRELLPAKGVVLALESPREQFRASKIDLKAVAESTVRPAEKAQTVTPDELKDLKEKARADFRLKLLEGENGRP</sequence>
<gene>
    <name evidence="2" type="ORF">E5K00_13555</name>
</gene>
<dbReference type="InterPro" id="IPR005901">
    <property type="entry name" value="GLPGLI"/>
</dbReference>
<dbReference type="EMBL" id="SRLC01000002">
    <property type="protein sequence ID" value="TGE21312.1"/>
    <property type="molecule type" value="Genomic_DNA"/>
</dbReference>
<proteinExistence type="predicted"/>
<dbReference type="OrthoDB" id="1440774at2"/>
<organism evidence="2 3">
    <name type="scientific">Hymenobacter aquaticus</name>
    <dbReference type="NCBI Taxonomy" id="1867101"/>
    <lineage>
        <taxon>Bacteria</taxon>
        <taxon>Pseudomonadati</taxon>
        <taxon>Bacteroidota</taxon>
        <taxon>Cytophagia</taxon>
        <taxon>Cytophagales</taxon>
        <taxon>Hymenobacteraceae</taxon>
        <taxon>Hymenobacter</taxon>
    </lineage>
</organism>
<reference evidence="2 3" key="1">
    <citation type="submission" date="2019-04" db="EMBL/GenBank/DDBJ databases">
        <authorList>
            <person name="Feng G."/>
            <person name="Zhang J."/>
            <person name="Zhu H."/>
        </authorList>
    </citation>
    <scope>NUCLEOTIDE SEQUENCE [LARGE SCALE GENOMIC DNA]</scope>
    <source>
        <strain evidence="2 3">JCM 31653</strain>
    </source>
</reference>
<evidence type="ECO:0000313" key="2">
    <source>
        <dbReference type="EMBL" id="TGE21312.1"/>
    </source>
</evidence>
<name>A0A4Z0PXZ3_9BACT</name>
<dbReference type="Pfam" id="PF22252">
    <property type="entry name" value="PNGase_F-II_N"/>
    <property type="match status" value="1"/>
</dbReference>
<dbReference type="RefSeq" id="WP_135463862.1">
    <property type="nucleotide sequence ID" value="NZ_SRLC01000002.1"/>
</dbReference>
<accession>A0A4Z0PXZ3</accession>